<dbReference type="InterPro" id="IPR004358">
    <property type="entry name" value="Sig_transdc_His_kin-like_C"/>
</dbReference>
<evidence type="ECO:0000256" key="1">
    <source>
        <dbReference type="ARBA" id="ARBA00000085"/>
    </source>
</evidence>
<dbReference type="InterPro" id="IPR018060">
    <property type="entry name" value="HTH_AraC"/>
</dbReference>
<feature type="domain" description="Histidine kinase" evidence="15">
    <location>
        <begin position="195"/>
        <end position="411"/>
    </location>
</feature>
<feature type="transmembrane region" description="Helical" evidence="13">
    <location>
        <begin position="12"/>
        <end position="30"/>
    </location>
</feature>
<evidence type="ECO:0000256" key="6">
    <source>
        <dbReference type="ARBA" id="ARBA00022777"/>
    </source>
</evidence>
<dbReference type="PRINTS" id="PR00344">
    <property type="entry name" value="BCTRLSENSOR"/>
</dbReference>
<dbReference type="PANTHER" id="PTHR43547:SF2">
    <property type="entry name" value="HYBRID SIGNAL TRANSDUCTION HISTIDINE KINASE C"/>
    <property type="match status" value="1"/>
</dbReference>
<evidence type="ECO:0000256" key="10">
    <source>
        <dbReference type="ARBA" id="ARBA00023125"/>
    </source>
</evidence>
<feature type="domain" description="Response regulatory" evidence="16">
    <location>
        <begin position="452"/>
        <end position="567"/>
    </location>
</feature>
<keyword evidence="13" id="KW-0812">Transmembrane</keyword>
<dbReference type="SUPFAM" id="SSF52172">
    <property type="entry name" value="CheY-like"/>
    <property type="match status" value="1"/>
</dbReference>
<dbReference type="SUPFAM" id="SSF46689">
    <property type="entry name" value="Homeodomain-like"/>
    <property type="match status" value="1"/>
</dbReference>
<comment type="catalytic activity">
    <reaction evidence="1">
        <text>ATP + protein L-histidine = ADP + protein N-phospho-L-histidine.</text>
        <dbReference type="EC" id="2.7.13.3"/>
    </reaction>
</comment>
<dbReference type="SMART" id="SM00342">
    <property type="entry name" value="HTH_ARAC"/>
    <property type="match status" value="1"/>
</dbReference>
<accession>A0A7V1PVS0</accession>
<dbReference type="InterPro" id="IPR036097">
    <property type="entry name" value="HisK_dim/P_sf"/>
</dbReference>
<gene>
    <name evidence="17" type="ORF">ENJ10_14095</name>
</gene>
<evidence type="ECO:0000256" key="8">
    <source>
        <dbReference type="ARBA" id="ARBA00023012"/>
    </source>
</evidence>
<dbReference type="PROSITE" id="PS01124">
    <property type="entry name" value="HTH_ARAC_FAMILY_2"/>
    <property type="match status" value="1"/>
</dbReference>
<keyword evidence="13" id="KW-0472">Membrane</keyword>
<dbReference type="InterPro" id="IPR003661">
    <property type="entry name" value="HisK_dim/P_dom"/>
</dbReference>
<dbReference type="InterPro" id="IPR036890">
    <property type="entry name" value="HATPase_C_sf"/>
</dbReference>
<evidence type="ECO:0000313" key="17">
    <source>
        <dbReference type="EMBL" id="HED11820.1"/>
    </source>
</evidence>
<evidence type="ECO:0000256" key="12">
    <source>
        <dbReference type="PROSITE-ProRule" id="PRU00169"/>
    </source>
</evidence>
<dbReference type="InterPro" id="IPR011006">
    <property type="entry name" value="CheY-like_superfamily"/>
</dbReference>
<evidence type="ECO:0000256" key="11">
    <source>
        <dbReference type="ARBA" id="ARBA00023163"/>
    </source>
</evidence>
<evidence type="ECO:0000256" key="13">
    <source>
        <dbReference type="SAM" id="Phobius"/>
    </source>
</evidence>
<dbReference type="Proteomes" id="UP000886005">
    <property type="component" value="Unassembled WGS sequence"/>
</dbReference>
<dbReference type="FunFam" id="1.10.287.130:FF:000045">
    <property type="entry name" value="Two-component system sensor histidine kinase/response regulator"/>
    <property type="match status" value="1"/>
</dbReference>
<feature type="transmembrane region" description="Helical" evidence="13">
    <location>
        <begin position="98"/>
        <end position="115"/>
    </location>
</feature>
<dbReference type="Pfam" id="PF12833">
    <property type="entry name" value="HTH_18"/>
    <property type="match status" value="1"/>
</dbReference>
<keyword evidence="6" id="KW-0418">Kinase</keyword>
<dbReference type="Gene3D" id="3.40.50.2300">
    <property type="match status" value="1"/>
</dbReference>
<reference evidence="17" key="1">
    <citation type="journal article" date="2020" name="mSystems">
        <title>Genome- and Community-Level Interaction Insights into Carbon Utilization and Element Cycling Functions of Hydrothermarchaeota in Hydrothermal Sediment.</title>
        <authorList>
            <person name="Zhou Z."/>
            <person name="Liu Y."/>
            <person name="Xu W."/>
            <person name="Pan J."/>
            <person name="Luo Z.H."/>
            <person name="Li M."/>
        </authorList>
    </citation>
    <scope>NUCLEOTIDE SEQUENCE [LARGE SCALE GENOMIC DNA]</scope>
    <source>
        <strain evidence="17">HyVt-456</strain>
    </source>
</reference>
<dbReference type="InterPro" id="IPR005467">
    <property type="entry name" value="His_kinase_dom"/>
</dbReference>
<dbReference type="SUPFAM" id="SSF55874">
    <property type="entry name" value="ATPase domain of HSP90 chaperone/DNA topoisomerase II/histidine kinase"/>
    <property type="match status" value="1"/>
</dbReference>
<evidence type="ECO:0000256" key="9">
    <source>
        <dbReference type="ARBA" id="ARBA00023015"/>
    </source>
</evidence>
<dbReference type="SMART" id="SM00388">
    <property type="entry name" value="HisKA"/>
    <property type="match status" value="1"/>
</dbReference>
<dbReference type="GO" id="GO:0000155">
    <property type="term" value="F:phosphorelay sensor kinase activity"/>
    <property type="evidence" value="ECO:0007669"/>
    <property type="project" value="InterPro"/>
</dbReference>
<keyword evidence="5" id="KW-0547">Nucleotide-binding</keyword>
<dbReference type="Pfam" id="PF02518">
    <property type="entry name" value="HATPase_c"/>
    <property type="match status" value="1"/>
</dbReference>
<feature type="transmembrane region" description="Helical" evidence="13">
    <location>
        <begin position="75"/>
        <end position="92"/>
    </location>
</feature>
<evidence type="ECO:0000259" key="16">
    <source>
        <dbReference type="PROSITE" id="PS50110"/>
    </source>
</evidence>
<keyword evidence="9" id="KW-0805">Transcription regulation</keyword>
<organism evidence="17">
    <name type="scientific">Caldithrix abyssi</name>
    <dbReference type="NCBI Taxonomy" id="187145"/>
    <lineage>
        <taxon>Bacteria</taxon>
        <taxon>Pseudomonadati</taxon>
        <taxon>Calditrichota</taxon>
        <taxon>Calditrichia</taxon>
        <taxon>Calditrichales</taxon>
        <taxon>Calditrichaceae</taxon>
        <taxon>Caldithrix</taxon>
    </lineage>
</organism>
<dbReference type="SMART" id="SM00387">
    <property type="entry name" value="HATPase_c"/>
    <property type="match status" value="1"/>
</dbReference>
<evidence type="ECO:0000256" key="4">
    <source>
        <dbReference type="ARBA" id="ARBA00022679"/>
    </source>
</evidence>
<dbReference type="InterPro" id="IPR009057">
    <property type="entry name" value="Homeodomain-like_sf"/>
</dbReference>
<dbReference type="GO" id="GO:0005524">
    <property type="term" value="F:ATP binding"/>
    <property type="evidence" value="ECO:0007669"/>
    <property type="project" value="UniProtKB-KW"/>
</dbReference>
<evidence type="ECO:0000259" key="14">
    <source>
        <dbReference type="PROSITE" id="PS01124"/>
    </source>
</evidence>
<dbReference type="InterPro" id="IPR001789">
    <property type="entry name" value="Sig_transdc_resp-reg_receiver"/>
</dbReference>
<evidence type="ECO:0000256" key="2">
    <source>
        <dbReference type="ARBA" id="ARBA00012438"/>
    </source>
</evidence>
<dbReference type="CDD" id="cd00075">
    <property type="entry name" value="HATPase"/>
    <property type="match status" value="1"/>
</dbReference>
<dbReference type="PROSITE" id="PS50110">
    <property type="entry name" value="RESPONSE_REGULATORY"/>
    <property type="match status" value="1"/>
</dbReference>
<dbReference type="PROSITE" id="PS50109">
    <property type="entry name" value="HIS_KIN"/>
    <property type="match status" value="1"/>
</dbReference>
<keyword evidence="4" id="KW-0808">Transferase</keyword>
<dbReference type="PANTHER" id="PTHR43547">
    <property type="entry name" value="TWO-COMPONENT HISTIDINE KINASE"/>
    <property type="match status" value="1"/>
</dbReference>
<dbReference type="CDD" id="cd00082">
    <property type="entry name" value="HisKA"/>
    <property type="match status" value="1"/>
</dbReference>
<feature type="domain" description="HTH araC/xylS-type" evidence="14">
    <location>
        <begin position="599"/>
        <end position="697"/>
    </location>
</feature>
<dbReference type="GO" id="GO:0003700">
    <property type="term" value="F:DNA-binding transcription factor activity"/>
    <property type="evidence" value="ECO:0007669"/>
    <property type="project" value="InterPro"/>
</dbReference>
<dbReference type="PROSITE" id="PS00041">
    <property type="entry name" value="HTH_ARAC_FAMILY_1"/>
    <property type="match status" value="1"/>
</dbReference>
<name>A0A7V1PVS0_CALAY</name>
<dbReference type="Gene3D" id="1.10.10.60">
    <property type="entry name" value="Homeodomain-like"/>
    <property type="match status" value="1"/>
</dbReference>
<evidence type="ECO:0000256" key="7">
    <source>
        <dbReference type="ARBA" id="ARBA00022840"/>
    </source>
</evidence>
<keyword evidence="13" id="KW-1133">Transmembrane helix</keyword>
<keyword evidence="3 12" id="KW-0597">Phosphoprotein</keyword>
<dbReference type="InterPro" id="IPR018062">
    <property type="entry name" value="HTH_AraC-typ_CS"/>
</dbReference>
<keyword evidence="11" id="KW-0804">Transcription</keyword>
<comment type="caution">
    <text evidence="17">The sequence shown here is derived from an EMBL/GenBank/DDBJ whole genome shotgun (WGS) entry which is preliminary data.</text>
</comment>
<dbReference type="SMART" id="SM00448">
    <property type="entry name" value="REC"/>
    <property type="match status" value="1"/>
</dbReference>
<evidence type="ECO:0000256" key="3">
    <source>
        <dbReference type="ARBA" id="ARBA00022553"/>
    </source>
</evidence>
<dbReference type="EMBL" id="DRLD01000398">
    <property type="protein sequence ID" value="HED11820.1"/>
    <property type="molecule type" value="Genomic_DNA"/>
</dbReference>
<feature type="transmembrane region" description="Helical" evidence="13">
    <location>
        <begin position="42"/>
        <end position="63"/>
    </location>
</feature>
<proteinExistence type="predicted"/>
<feature type="transmembrane region" description="Helical" evidence="13">
    <location>
        <begin position="152"/>
        <end position="174"/>
    </location>
</feature>
<protein>
    <recommendedName>
        <fullName evidence="2">histidine kinase</fullName>
        <ecNumber evidence="2">2.7.13.3</ecNumber>
    </recommendedName>
</protein>
<dbReference type="AlphaFoldDB" id="A0A7V1PVS0"/>
<dbReference type="GO" id="GO:0043565">
    <property type="term" value="F:sequence-specific DNA binding"/>
    <property type="evidence" value="ECO:0007669"/>
    <property type="project" value="InterPro"/>
</dbReference>
<dbReference type="Gene3D" id="1.10.287.130">
    <property type="match status" value="1"/>
</dbReference>
<keyword evidence="8" id="KW-0902">Two-component regulatory system</keyword>
<sequence>MVNFLESLRRKNYPSFVGVTIFAVIVNPLWAVFDYYLEPDNWVLFLKFRLVTACIHIINLLIISKKKYRRYSLEGIWLLTVSIQVEIALMFPFLEDNLYPYTLGFTLPFIIVTIITSIPVAYTFSAFLVTVTAFVLAMYFRPDPLTTNEIVFLVFFISTSLGVGVFSSFLRYRIERKDYQTRRKLDELKSNFFANITHEFRTPLTLILGPVNSLLEQARDPVIREEYNLIKRNALRLQNLIDQLLDLARMEAGKLQLHAAPQDIVSLSREIFATFESHAIHRNIGLVFSSSCSNQAVYLDFEKYEKILTNLLINAFKFSDDGSEIRLSLSKTDSHVEVIVADEGIGISEDQMEHIFDRFYQGQTGNTRSYEGSGIGLALVKDLVELHHGRISVQSRPGHGAEFKVSFFTGRAHLSRDETARHGKTRHTIVDSLLTEPGVIESYTSDSSDLPRILVVEDNYDMQLYLQRFLGHDYEMLFAGDGAEGLAIAREKMPDLILCDVMMPVMDGFELCHQLKTDVKTSHIPLIMLTARGGVRDKLQGLESGADDYIKKPFSGKELKVRIKNLMTQRRRLQKKFASSVLVNPGELGIGRVDQAFLSNALHILEDNLDDPEFRVVKLAEALALSRGQLHRKFKALVNQSVSEFIRSYRLERATAFLNDKTHTVGEVAFRVGFNNLSYFSECFKKKYGVPPSEYPK</sequence>
<dbReference type="Pfam" id="PF00072">
    <property type="entry name" value="Response_reg"/>
    <property type="match status" value="1"/>
</dbReference>
<dbReference type="Pfam" id="PF00512">
    <property type="entry name" value="HisKA"/>
    <property type="match status" value="1"/>
</dbReference>
<evidence type="ECO:0000259" key="15">
    <source>
        <dbReference type="PROSITE" id="PS50109"/>
    </source>
</evidence>
<keyword evidence="7" id="KW-0067">ATP-binding</keyword>
<dbReference type="Gene3D" id="3.30.565.10">
    <property type="entry name" value="Histidine kinase-like ATPase, C-terminal domain"/>
    <property type="match status" value="1"/>
</dbReference>
<keyword evidence="10" id="KW-0238">DNA-binding</keyword>
<dbReference type="EC" id="2.7.13.3" evidence="2"/>
<evidence type="ECO:0000256" key="5">
    <source>
        <dbReference type="ARBA" id="ARBA00022741"/>
    </source>
</evidence>
<feature type="modified residue" description="4-aspartylphosphate" evidence="12">
    <location>
        <position position="500"/>
    </location>
</feature>
<dbReference type="SUPFAM" id="SSF47384">
    <property type="entry name" value="Homodimeric domain of signal transducing histidine kinase"/>
    <property type="match status" value="1"/>
</dbReference>
<dbReference type="FunFam" id="3.30.565.10:FF:000037">
    <property type="entry name" value="Hybrid sensor histidine kinase/response regulator"/>
    <property type="match status" value="1"/>
</dbReference>
<dbReference type="InterPro" id="IPR003594">
    <property type="entry name" value="HATPase_dom"/>
</dbReference>